<gene>
    <name evidence="1" type="ORF">TNCV_3559821</name>
</gene>
<organism evidence="1 2">
    <name type="scientific">Trichonephila clavipes</name>
    <name type="common">Golden silk orbweaver</name>
    <name type="synonym">Nephila clavipes</name>
    <dbReference type="NCBI Taxonomy" id="2585209"/>
    <lineage>
        <taxon>Eukaryota</taxon>
        <taxon>Metazoa</taxon>
        <taxon>Ecdysozoa</taxon>
        <taxon>Arthropoda</taxon>
        <taxon>Chelicerata</taxon>
        <taxon>Arachnida</taxon>
        <taxon>Araneae</taxon>
        <taxon>Araneomorphae</taxon>
        <taxon>Entelegynae</taxon>
        <taxon>Araneoidea</taxon>
        <taxon>Nephilidae</taxon>
        <taxon>Trichonephila</taxon>
    </lineage>
</organism>
<comment type="caution">
    <text evidence="1">The sequence shown here is derived from an EMBL/GenBank/DDBJ whole genome shotgun (WGS) entry which is preliminary data.</text>
</comment>
<evidence type="ECO:0000313" key="1">
    <source>
        <dbReference type="EMBL" id="GFY32474.1"/>
    </source>
</evidence>
<proteinExistence type="predicted"/>
<dbReference type="Proteomes" id="UP000887159">
    <property type="component" value="Unassembled WGS sequence"/>
</dbReference>
<dbReference type="EMBL" id="BMAU01021402">
    <property type="protein sequence ID" value="GFY32474.1"/>
    <property type="molecule type" value="Genomic_DNA"/>
</dbReference>
<dbReference type="AlphaFoldDB" id="A0A8X6WDM5"/>
<reference evidence="1" key="1">
    <citation type="submission" date="2020-08" db="EMBL/GenBank/DDBJ databases">
        <title>Multicomponent nature underlies the extraordinary mechanical properties of spider dragline silk.</title>
        <authorList>
            <person name="Kono N."/>
            <person name="Nakamura H."/>
            <person name="Mori M."/>
            <person name="Yoshida Y."/>
            <person name="Ohtoshi R."/>
            <person name="Malay A.D."/>
            <person name="Moran D.A.P."/>
            <person name="Tomita M."/>
            <person name="Numata K."/>
            <person name="Arakawa K."/>
        </authorList>
    </citation>
    <scope>NUCLEOTIDE SEQUENCE</scope>
</reference>
<accession>A0A8X6WDM5</accession>
<sequence length="88" mass="10132">MLYRDQTIKNTSFGDMWMTTISDVSVATIAGYNYQHTPRHRIKESLDVSLGIDKPIPSHDFIGVRSRDHNDIKQNPHIQYLANDTEES</sequence>
<protein>
    <submittedName>
        <fullName evidence="1">Uncharacterized protein</fullName>
    </submittedName>
</protein>
<name>A0A8X6WDM5_TRICX</name>
<keyword evidence="2" id="KW-1185">Reference proteome</keyword>
<evidence type="ECO:0000313" key="2">
    <source>
        <dbReference type="Proteomes" id="UP000887159"/>
    </source>
</evidence>